<evidence type="ECO:0008006" key="4">
    <source>
        <dbReference type="Google" id="ProtNLM"/>
    </source>
</evidence>
<sequence length="67" mass="7566">MPCMLIRGQLLLWAVFTSEQWQLQSQLIGSFTFISSHCLVGLNSDDLPLKSCGLQLIIRCLPDMQVQ</sequence>
<reference evidence="2 3" key="1">
    <citation type="journal article" date="2023" name="Nucleic Acids Res.">
        <title>The hologenome of Daphnia magna reveals possible DNA methylation and microbiome-mediated evolution of the host genome.</title>
        <authorList>
            <person name="Chaturvedi A."/>
            <person name="Li X."/>
            <person name="Dhandapani V."/>
            <person name="Marshall H."/>
            <person name="Kissane S."/>
            <person name="Cuenca-Cambronero M."/>
            <person name="Asole G."/>
            <person name="Calvet F."/>
            <person name="Ruiz-Romero M."/>
            <person name="Marangio P."/>
            <person name="Guigo R."/>
            <person name="Rago D."/>
            <person name="Mirbahai L."/>
            <person name="Eastwood N."/>
            <person name="Colbourne J.K."/>
            <person name="Zhou J."/>
            <person name="Mallon E."/>
            <person name="Orsini L."/>
        </authorList>
    </citation>
    <scope>NUCLEOTIDE SEQUENCE [LARGE SCALE GENOMIC DNA]</scope>
    <source>
        <strain evidence="2">LRV0_1</strain>
    </source>
</reference>
<evidence type="ECO:0000313" key="3">
    <source>
        <dbReference type="Proteomes" id="UP001234178"/>
    </source>
</evidence>
<keyword evidence="3" id="KW-1185">Reference proteome</keyword>
<dbReference type="EMBL" id="JAOYFB010000003">
    <property type="protein sequence ID" value="KAK4010504.1"/>
    <property type="molecule type" value="Genomic_DNA"/>
</dbReference>
<evidence type="ECO:0000313" key="2">
    <source>
        <dbReference type="EMBL" id="KAK4010504.1"/>
    </source>
</evidence>
<dbReference type="Proteomes" id="UP001234178">
    <property type="component" value="Unassembled WGS sequence"/>
</dbReference>
<gene>
    <name evidence="2" type="ORF">OUZ56_019646</name>
</gene>
<accession>A0ABQ9ZC69</accession>
<evidence type="ECO:0000256" key="1">
    <source>
        <dbReference type="SAM" id="SignalP"/>
    </source>
</evidence>
<feature type="chain" id="PRO_5046575729" description="Secreted protein" evidence="1">
    <location>
        <begin position="26"/>
        <end position="67"/>
    </location>
</feature>
<name>A0ABQ9ZC69_9CRUS</name>
<keyword evidence="1" id="KW-0732">Signal</keyword>
<feature type="signal peptide" evidence="1">
    <location>
        <begin position="1"/>
        <end position="25"/>
    </location>
</feature>
<comment type="caution">
    <text evidence="2">The sequence shown here is derived from an EMBL/GenBank/DDBJ whole genome shotgun (WGS) entry which is preliminary data.</text>
</comment>
<proteinExistence type="predicted"/>
<organism evidence="2 3">
    <name type="scientific">Daphnia magna</name>
    <dbReference type="NCBI Taxonomy" id="35525"/>
    <lineage>
        <taxon>Eukaryota</taxon>
        <taxon>Metazoa</taxon>
        <taxon>Ecdysozoa</taxon>
        <taxon>Arthropoda</taxon>
        <taxon>Crustacea</taxon>
        <taxon>Branchiopoda</taxon>
        <taxon>Diplostraca</taxon>
        <taxon>Cladocera</taxon>
        <taxon>Anomopoda</taxon>
        <taxon>Daphniidae</taxon>
        <taxon>Daphnia</taxon>
    </lineage>
</organism>
<protein>
    <recommendedName>
        <fullName evidence="4">Secreted protein</fullName>
    </recommendedName>
</protein>